<evidence type="ECO:0000313" key="11">
    <source>
        <dbReference type="Proteomes" id="UP000694620"/>
    </source>
</evidence>
<keyword evidence="3 8" id="KW-0812">Transmembrane</keyword>
<dbReference type="PANTHER" id="PTHR45820">
    <property type="entry name" value="FI23527P1"/>
    <property type="match status" value="1"/>
</dbReference>
<name>A0A8C4RI57_ERPCA</name>
<feature type="transmembrane region" description="Helical" evidence="8">
    <location>
        <begin position="204"/>
        <end position="225"/>
    </location>
</feature>
<feature type="transmembrane region" description="Helical" evidence="8">
    <location>
        <begin position="110"/>
        <end position="133"/>
    </location>
</feature>
<protein>
    <recommendedName>
        <fullName evidence="9">Cation efflux protein transmembrane domain-containing protein</fullName>
    </recommendedName>
</protein>
<dbReference type="GeneTree" id="ENSGT00940000159967"/>
<feature type="transmembrane region" description="Helical" evidence="8">
    <location>
        <begin position="82"/>
        <end position="104"/>
    </location>
</feature>
<dbReference type="GO" id="GO:0010312">
    <property type="term" value="P:detoxification of zinc ion"/>
    <property type="evidence" value="ECO:0007669"/>
    <property type="project" value="TreeGrafter"/>
</dbReference>
<accession>A0A8C4RI57</accession>
<feature type="transmembrane region" description="Helical" evidence="8">
    <location>
        <begin position="44"/>
        <end position="61"/>
    </location>
</feature>
<evidence type="ECO:0000256" key="2">
    <source>
        <dbReference type="ARBA" id="ARBA00008873"/>
    </source>
</evidence>
<evidence type="ECO:0000256" key="1">
    <source>
        <dbReference type="ARBA" id="ARBA00004141"/>
    </source>
</evidence>
<keyword evidence="11" id="KW-1185">Reference proteome</keyword>
<dbReference type="Gene3D" id="1.20.1510.10">
    <property type="entry name" value="Cation efflux protein transmembrane domain"/>
    <property type="match status" value="1"/>
</dbReference>
<dbReference type="AlphaFoldDB" id="A0A8C4RI57"/>
<comment type="subcellular location">
    <subcellularLocation>
        <location evidence="1">Membrane</location>
        <topology evidence="1">Multi-pass membrane protein</topology>
    </subcellularLocation>
</comment>
<keyword evidence="4" id="KW-0862">Zinc</keyword>
<evidence type="ECO:0000259" key="9">
    <source>
        <dbReference type="Pfam" id="PF01545"/>
    </source>
</evidence>
<reference evidence="10" key="1">
    <citation type="submission" date="2021-06" db="EMBL/GenBank/DDBJ databases">
        <authorList>
            <consortium name="Wellcome Sanger Institute Data Sharing"/>
        </authorList>
    </citation>
    <scope>NUCLEOTIDE SEQUENCE [LARGE SCALE GENOMIC DNA]</scope>
</reference>
<evidence type="ECO:0000256" key="7">
    <source>
        <dbReference type="SAM" id="MobiDB-lite"/>
    </source>
</evidence>
<evidence type="ECO:0000256" key="5">
    <source>
        <dbReference type="ARBA" id="ARBA00022989"/>
    </source>
</evidence>
<dbReference type="SUPFAM" id="SSF161111">
    <property type="entry name" value="Cation efflux protein transmembrane domain-like"/>
    <property type="match status" value="1"/>
</dbReference>
<evidence type="ECO:0000256" key="8">
    <source>
        <dbReference type="SAM" id="Phobius"/>
    </source>
</evidence>
<dbReference type="Ensembl" id="ENSECRT00000002344.1">
    <property type="protein sequence ID" value="ENSECRP00000002314.1"/>
    <property type="gene ID" value="ENSECRG00000001582.1"/>
</dbReference>
<dbReference type="GO" id="GO:0005385">
    <property type="term" value="F:zinc ion transmembrane transporter activity"/>
    <property type="evidence" value="ECO:0007669"/>
    <property type="project" value="TreeGrafter"/>
</dbReference>
<feature type="transmembrane region" description="Helical" evidence="8">
    <location>
        <begin position="231"/>
        <end position="248"/>
    </location>
</feature>
<feature type="domain" description="Cation efflux protein transmembrane" evidence="9">
    <location>
        <begin position="12"/>
        <end position="288"/>
    </location>
</feature>
<evidence type="ECO:0000256" key="4">
    <source>
        <dbReference type="ARBA" id="ARBA00022833"/>
    </source>
</evidence>
<evidence type="ECO:0000256" key="6">
    <source>
        <dbReference type="ARBA" id="ARBA00023136"/>
    </source>
</evidence>
<feature type="compositionally biased region" description="Polar residues" evidence="7">
    <location>
        <begin position="429"/>
        <end position="440"/>
    </location>
</feature>
<evidence type="ECO:0000313" key="10">
    <source>
        <dbReference type="Ensembl" id="ENSECRP00000002314.1"/>
    </source>
</evidence>
<dbReference type="PANTHER" id="PTHR45820:SF3">
    <property type="entry name" value="CALCIUM_MANGANESE ANTIPORTER SLC30A10"/>
    <property type="match status" value="1"/>
</dbReference>
<dbReference type="Pfam" id="PF01545">
    <property type="entry name" value="Cation_efflux"/>
    <property type="match status" value="1"/>
</dbReference>
<dbReference type="GO" id="GO:0006882">
    <property type="term" value="P:intracellular zinc ion homeostasis"/>
    <property type="evidence" value="ECO:0007669"/>
    <property type="project" value="TreeGrafter"/>
</dbReference>
<proteinExistence type="inferred from homology"/>
<dbReference type="InterPro" id="IPR002524">
    <property type="entry name" value="Cation_efflux"/>
</dbReference>
<keyword evidence="5 8" id="KW-1133">Transmembrane helix</keyword>
<feature type="transmembrane region" description="Helical" evidence="8">
    <location>
        <begin position="12"/>
        <end position="32"/>
    </location>
</feature>
<dbReference type="NCBIfam" id="TIGR01297">
    <property type="entry name" value="CDF"/>
    <property type="match status" value="1"/>
</dbReference>
<evidence type="ECO:0000256" key="3">
    <source>
        <dbReference type="ARBA" id="ARBA00022692"/>
    </source>
</evidence>
<feature type="region of interest" description="Disordered" evidence="7">
    <location>
        <begin position="411"/>
        <end position="457"/>
    </location>
</feature>
<comment type="similarity">
    <text evidence="2">Belongs to the cation diffusion facilitator (CDF) transporter (TC 2.A.4) family. SLC30A subfamily.</text>
</comment>
<organism evidence="10 11">
    <name type="scientific">Erpetoichthys calabaricus</name>
    <name type="common">Rope fish</name>
    <name type="synonym">Calamoichthys calabaricus</name>
    <dbReference type="NCBI Taxonomy" id="27687"/>
    <lineage>
        <taxon>Eukaryota</taxon>
        <taxon>Metazoa</taxon>
        <taxon>Chordata</taxon>
        <taxon>Craniata</taxon>
        <taxon>Vertebrata</taxon>
        <taxon>Euteleostomi</taxon>
        <taxon>Actinopterygii</taxon>
        <taxon>Polypteriformes</taxon>
        <taxon>Polypteridae</taxon>
        <taxon>Erpetoichthys</taxon>
    </lineage>
</organism>
<keyword evidence="6 8" id="KW-0472">Membrane</keyword>
<dbReference type="InterPro" id="IPR027469">
    <property type="entry name" value="Cation_efflux_TMD_sf"/>
</dbReference>
<reference evidence="10" key="3">
    <citation type="submission" date="2025-09" db="UniProtKB">
        <authorList>
            <consortium name="Ensembl"/>
        </authorList>
    </citation>
    <scope>IDENTIFICATION</scope>
</reference>
<dbReference type="GO" id="GO:0006828">
    <property type="term" value="P:manganese ion transport"/>
    <property type="evidence" value="ECO:0007669"/>
    <property type="project" value="TreeGrafter"/>
</dbReference>
<dbReference type="InterPro" id="IPR058533">
    <property type="entry name" value="Cation_efflux_TM"/>
</dbReference>
<dbReference type="GO" id="GO:0016020">
    <property type="term" value="C:membrane"/>
    <property type="evidence" value="ECO:0007669"/>
    <property type="project" value="UniProtKB-SubCell"/>
</dbReference>
<dbReference type="Proteomes" id="UP000694620">
    <property type="component" value="Chromosome 3"/>
</dbReference>
<reference evidence="10" key="2">
    <citation type="submission" date="2025-08" db="UniProtKB">
        <authorList>
            <consortium name="Ensembl"/>
        </authorList>
    </citation>
    <scope>IDENTIFICATION</scope>
</reference>
<sequence length="457" mass="50496">MVHYYTKMSCMIFILIIQSLLFLVEFVLGYLGNSVTLIADSYKTLFGALAICPEFVVIRNMNKQSSELFTYGLRRTRVICKLCSNSFFVGLCFSVITLAITALFQPKQNMNPLLGLIVGASGIGINVLTAVMVQYSWSRRETGQFHEIHQYYTASFLTGCPPASQTAVSWWTRREKHSIQNVRILFLSQISTPFTIFTRTCHAALGDFLALDVLIFFFLFLGFLLHVFGDTLISAAVIVSSGIFYFLPLEPKAQCNWKCYVDPAIILVTVVIRVMLLYPALKVYVTNLMQMTPEGVQVILFDFSGADLMKVTGVQGIHELHVWELETDCNIATLHLKCADSVAYEKVCCQTREIFHKAGVHSITIQPEMTHQEEPTEAVLSCTAPCQFKICQSMMCCALFSERGKVHSEVSSHPADVSLTPGVPGLLPPSTSGRSGSAEGQGSIGIGAPPGGDHRPL</sequence>
<feature type="transmembrane region" description="Helical" evidence="8">
    <location>
        <begin position="260"/>
        <end position="281"/>
    </location>
</feature>